<dbReference type="EMBL" id="BCNO01000003">
    <property type="protein sequence ID" value="GAQ95746.1"/>
    <property type="molecule type" value="Genomic_DNA"/>
</dbReference>
<evidence type="ECO:0000313" key="6">
    <source>
        <dbReference type="Proteomes" id="UP000054976"/>
    </source>
</evidence>
<dbReference type="Gene3D" id="3.40.50.970">
    <property type="match status" value="1"/>
</dbReference>
<protein>
    <submittedName>
        <fullName evidence="5">Transketolase</fullName>
    </submittedName>
</protein>
<dbReference type="InterPro" id="IPR005474">
    <property type="entry name" value="Transketolase_N"/>
</dbReference>
<sequence>MVNIESLEDKARQLRIEIVKMLAKAGSGHTGGSLSAADIVAALYFYKMKHDPKNPQWKDRDRFVLSKGHAAPVLYAALALSGYFDKSLLGSLRKLGSPLQGHPCCKELPGVEVSTGSLGQGLSVACGMAIGLKLESSPARVYCLLGDGEIQEGQVWEAAMTASHYKLDNLCAIIDHNNLQIDGACTEVMNIKPIEAKFIAFGWNVFTIDGHNMQEIVNALDEAEKIKGKPTMILANTVKGKGVSIFEGKVQYHGVAPTLEELEIALKELKDGQN</sequence>
<comment type="cofactor">
    <cofactor evidence="1">
        <name>thiamine diphosphate</name>
        <dbReference type="ChEBI" id="CHEBI:58937"/>
    </cofactor>
</comment>
<evidence type="ECO:0000313" key="5">
    <source>
        <dbReference type="EMBL" id="GAQ95746.1"/>
    </source>
</evidence>
<name>A0A0U9HTZ8_9BACT</name>
<dbReference type="Proteomes" id="UP000054976">
    <property type="component" value="Unassembled WGS sequence"/>
</dbReference>
<dbReference type="Pfam" id="PF00456">
    <property type="entry name" value="Transketolase_N"/>
    <property type="match status" value="1"/>
</dbReference>
<comment type="similarity">
    <text evidence="2">Belongs to the transketolase family.</text>
</comment>
<dbReference type="RefSeq" id="WP_059177171.1">
    <property type="nucleotide sequence ID" value="NZ_BCNO01000003.1"/>
</dbReference>
<organism evidence="5 6">
    <name type="scientific">Thermodesulfovibrio aggregans</name>
    <dbReference type="NCBI Taxonomy" id="86166"/>
    <lineage>
        <taxon>Bacteria</taxon>
        <taxon>Pseudomonadati</taxon>
        <taxon>Nitrospirota</taxon>
        <taxon>Thermodesulfovibrionia</taxon>
        <taxon>Thermodesulfovibrionales</taxon>
        <taxon>Thermodesulfovibrionaceae</taxon>
        <taxon>Thermodesulfovibrio</taxon>
    </lineage>
</organism>
<keyword evidence="3" id="KW-0786">Thiamine pyrophosphate</keyword>
<dbReference type="OrthoDB" id="8732661at2"/>
<comment type="caution">
    <text evidence="5">The sequence shown here is derived from an EMBL/GenBank/DDBJ whole genome shotgun (WGS) entry which is preliminary data.</text>
</comment>
<dbReference type="PANTHER" id="PTHR47514">
    <property type="entry name" value="TRANSKETOLASE N-TERMINAL SECTION-RELATED"/>
    <property type="match status" value="1"/>
</dbReference>
<dbReference type="CDD" id="cd02012">
    <property type="entry name" value="TPP_TK"/>
    <property type="match status" value="1"/>
</dbReference>
<reference evidence="6" key="1">
    <citation type="submission" date="2016-01" db="EMBL/GenBank/DDBJ databases">
        <title>Draft genome sequence of Thermodesulfovibrio aggregans strain TGE-P1.</title>
        <authorList>
            <person name="Sekiguchi Y."/>
            <person name="Ohashi A."/>
            <person name="Matsuura N."/>
            <person name="Tourlousse M.D."/>
        </authorList>
    </citation>
    <scope>NUCLEOTIDE SEQUENCE [LARGE SCALE GENOMIC DNA]</scope>
    <source>
        <strain evidence="6">TGE-P1</strain>
    </source>
</reference>
<dbReference type="AlphaFoldDB" id="A0A0U9HTZ8"/>
<feature type="domain" description="Transketolase N-terminal" evidence="4">
    <location>
        <begin position="11"/>
        <end position="265"/>
    </location>
</feature>
<evidence type="ECO:0000256" key="3">
    <source>
        <dbReference type="ARBA" id="ARBA00023052"/>
    </source>
</evidence>
<accession>A0A0U9HTZ8</accession>
<dbReference type="InterPro" id="IPR029061">
    <property type="entry name" value="THDP-binding"/>
</dbReference>
<keyword evidence="6" id="KW-1185">Reference proteome</keyword>
<evidence type="ECO:0000256" key="1">
    <source>
        <dbReference type="ARBA" id="ARBA00001964"/>
    </source>
</evidence>
<gene>
    <name evidence="5" type="ORF">TAGGR_3222</name>
</gene>
<dbReference type="SUPFAM" id="SSF52518">
    <property type="entry name" value="Thiamin diphosphate-binding fold (THDP-binding)"/>
    <property type="match status" value="1"/>
</dbReference>
<proteinExistence type="inferred from homology"/>
<evidence type="ECO:0000256" key="2">
    <source>
        <dbReference type="ARBA" id="ARBA00007131"/>
    </source>
</evidence>
<evidence type="ECO:0000259" key="4">
    <source>
        <dbReference type="Pfam" id="PF00456"/>
    </source>
</evidence>
<dbReference type="PANTHER" id="PTHR47514:SF1">
    <property type="entry name" value="TRANSKETOLASE N-TERMINAL SECTION-RELATED"/>
    <property type="match status" value="1"/>
</dbReference>
<dbReference type="STRING" id="86166.TAGGR_3222"/>